<evidence type="ECO:0000256" key="4">
    <source>
        <dbReference type="ARBA" id="ARBA00022475"/>
    </source>
</evidence>
<dbReference type="Proteomes" id="UP001597063">
    <property type="component" value="Unassembled WGS sequence"/>
</dbReference>
<accession>A0ABW2XYK3</accession>
<reference evidence="11" key="1">
    <citation type="journal article" date="2019" name="Int. J. Syst. Evol. Microbiol.">
        <title>The Global Catalogue of Microorganisms (GCM) 10K type strain sequencing project: providing services to taxonomists for standard genome sequencing and annotation.</title>
        <authorList>
            <consortium name="The Broad Institute Genomics Platform"/>
            <consortium name="The Broad Institute Genome Sequencing Center for Infectious Disease"/>
            <person name="Wu L."/>
            <person name="Ma J."/>
        </authorList>
    </citation>
    <scope>NUCLEOTIDE SEQUENCE [LARGE SCALE GENOMIC DNA]</scope>
    <source>
        <strain evidence="11">JCM 9371</strain>
    </source>
</reference>
<feature type="transmembrane region" description="Helical" evidence="9">
    <location>
        <begin position="226"/>
        <end position="246"/>
    </location>
</feature>
<dbReference type="PANTHER" id="PTHR30472">
    <property type="entry name" value="FERRIC ENTEROBACTIN TRANSPORT SYSTEM PERMEASE PROTEIN"/>
    <property type="match status" value="1"/>
</dbReference>
<comment type="subcellular location">
    <subcellularLocation>
        <location evidence="1">Cell membrane</location>
        <topology evidence="1">Multi-pass membrane protein</topology>
    </subcellularLocation>
</comment>
<keyword evidence="3" id="KW-0813">Transport</keyword>
<comment type="caution">
    <text evidence="10">The sequence shown here is derived from an EMBL/GenBank/DDBJ whole genome shotgun (WGS) entry which is preliminary data.</text>
</comment>
<evidence type="ECO:0000313" key="11">
    <source>
        <dbReference type="Proteomes" id="UP001597063"/>
    </source>
</evidence>
<keyword evidence="11" id="KW-1185">Reference proteome</keyword>
<dbReference type="RefSeq" id="WP_131760388.1">
    <property type="nucleotide sequence ID" value="NZ_CAACUY010000113.1"/>
</dbReference>
<keyword evidence="6 9" id="KW-1133">Transmembrane helix</keyword>
<evidence type="ECO:0000313" key="10">
    <source>
        <dbReference type="EMBL" id="MFD0690845.1"/>
    </source>
</evidence>
<feature type="transmembrane region" description="Helical" evidence="9">
    <location>
        <begin position="27"/>
        <end position="54"/>
    </location>
</feature>
<evidence type="ECO:0000256" key="7">
    <source>
        <dbReference type="ARBA" id="ARBA00023136"/>
    </source>
</evidence>
<dbReference type="CDD" id="cd06550">
    <property type="entry name" value="TM_ABC_iron-siderophores_like"/>
    <property type="match status" value="1"/>
</dbReference>
<proteinExistence type="inferred from homology"/>
<feature type="transmembrane region" description="Helical" evidence="9">
    <location>
        <begin position="93"/>
        <end position="114"/>
    </location>
</feature>
<evidence type="ECO:0000256" key="3">
    <source>
        <dbReference type="ARBA" id="ARBA00022448"/>
    </source>
</evidence>
<keyword evidence="5 9" id="KW-0812">Transmembrane</keyword>
<evidence type="ECO:0000256" key="1">
    <source>
        <dbReference type="ARBA" id="ARBA00004651"/>
    </source>
</evidence>
<keyword evidence="7 9" id="KW-0472">Membrane</keyword>
<organism evidence="10 11">
    <name type="scientific">Actinomadura fibrosa</name>
    <dbReference type="NCBI Taxonomy" id="111802"/>
    <lineage>
        <taxon>Bacteria</taxon>
        <taxon>Bacillati</taxon>
        <taxon>Actinomycetota</taxon>
        <taxon>Actinomycetes</taxon>
        <taxon>Streptosporangiales</taxon>
        <taxon>Thermomonosporaceae</taxon>
        <taxon>Actinomadura</taxon>
    </lineage>
</organism>
<sequence>MADTLIPGSPSGRASDRPATRPSGPHLVSGAGTGVLLAALGAALVAAMAAGVSIGSVNLPPGKVWGVVWAHLYGGDSDPLLDQVVWQIRTPRVLLAALAGAGLSVAGVALQALVRNPLADPYVLGVSSGASLGAVLVPALGGTALGGVTRALGVTGAAFGTALLSALVVYVLAQRAGRLLDSWLVLTGVAIGYLCTAATTFVQLQLEPTELQGMMFWLMGSVAGAAWDDLGLPAALIAACLAYLMLQARPLNALLAGEDAATGAGVPVAALRVSLLLVGSLLTAAVVSVVGGVGFLGLMVPHMTRFVVGGDHRRVLPVALLGGAVFLVLVDLAARIADRPNELPVGLFTTGLGVPFFLWLLRRRATGGRHAA</sequence>
<dbReference type="InterPro" id="IPR000522">
    <property type="entry name" value="ABC_transptr_permease_BtuC"/>
</dbReference>
<feature type="transmembrane region" description="Helical" evidence="9">
    <location>
        <begin position="184"/>
        <end position="206"/>
    </location>
</feature>
<dbReference type="Gene3D" id="1.10.3470.10">
    <property type="entry name" value="ABC transporter involved in vitamin B12 uptake, BtuC"/>
    <property type="match status" value="1"/>
</dbReference>
<keyword evidence="4" id="KW-1003">Cell membrane</keyword>
<comment type="similarity">
    <text evidence="2">Belongs to the binding-protein-dependent transport system permease family. FecCD subfamily.</text>
</comment>
<protein>
    <submittedName>
        <fullName evidence="10">FecCD family ABC transporter permease</fullName>
    </submittedName>
</protein>
<evidence type="ECO:0000256" key="5">
    <source>
        <dbReference type="ARBA" id="ARBA00022692"/>
    </source>
</evidence>
<dbReference type="SUPFAM" id="SSF81345">
    <property type="entry name" value="ABC transporter involved in vitamin B12 uptake, BtuC"/>
    <property type="match status" value="1"/>
</dbReference>
<feature type="transmembrane region" description="Helical" evidence="9">
    <location>
        <begin position="281"/>
        <end position="303"/>
    </location>
</feature>
<evidence type="ECO:0000256" key="9">
    <source>
        <dbReference type="SAM" id="Phobius"/>
    </source>
</evidence>
<name>A0ABW2XYK3_9ACTN</name>
<dbReference type="InterPro" id="IPR037294">
    <property type="entry name" value="ABC_BtuC-like"/>
</dbReference>
<dbReference type="PANTHER" id="PTHR30472:SF67">
    <property type="entry name" value="PERMEASE OF ABC TRANSPORTER-RELATED"/>
    <property type="match status" value="1"/>
</dbReference>
<dbReference type="Pfam" id="PF01032">
    <property type="entry name" value="FecCD"/>
    <property type="match status" value="1"/>
</dbReference>
<evidence type="ECO:0000256" key="6">
    <source>
        <dbReference type="ARBA" id="ARBA00022989"/>
    </source>
</evidence>
<feature type="transmembrane region" description="Helical" evidence="9">
    <location>
        <begin position="343"/>
        <end position="361"/>
    </location>
</feature>
<feature type="transmembrane region" description="Helical" evidence="9">
    <location>
        <begin position="315"/>
        <end position="337"/>
    </location>
</feature>
<feature type="region of interest" description="Disordered" evidence="8">
    <location>
        <begin position="1"/>
        <end position="25"/>
    </location>
</feature>
<dbReference type="EMBL" id="JBHTGP010000024">
    <property type="protein sequence ID" value="MFD0690845.1"/>
    <property type="molecule type" value="Genomic_DNA"/>
</dbReference>
<gene>
    <name evidence="10" type="ORF">ACFQZM_40585</name>
</gene>
<evidence type="ECO:0000256" key="2">
    <source>
        <dbReference type="ARBA" id="ARBA00007935"/>
    </source>
</evidence>
<feature type="transmembrane region" description="Helical" evidence="9">
    <location>
        <begin position="151"/>
        <end position="172"/>
    </location>
</feature>
<evidence type="ECO:0000256" key="8">
    <source>
        <dbReference type="SAM" id="MobiDB-lite"/>
    </source>
</evidence>